<dbReference type="InterPro" id="IPR000626">
    <property type="entry name" value="Ubiquitin-like_dom"/>
</dbReference>
<feature type="domain" description="Ubiquitin-like" evidence="4">
    <location>
        <begin position="12"/>
        <end position="86"/>
    </location>
</feature>
<feature type="compositionally biased region" description="Polar residues" evidence="2">
    <location>
        <begin position="260"/>
        <end position="277"/>
    </location>
</feature>
<dbReference type="Pfam" id="PF00240">
    <property type="entry name" value="ubiquitin"/>
    <property type="match status" value="1"/>
</dbReference>
<dbReference type="OrthoDB" id="9450922at2759"/>
<dbReference type="FunFam" id="3.10.20.90:FF:000095">
    <property type="entry name" value="Ubiquilin 4"/>
    <property type="match status" value="1"/>
</dbReference>
<dbReference type="GO" id="GO:0031593">
    <property type="term" value="F:polyubiquitin modification-dependent protein binding"/>
    <property type="evidence" value="ECO:0007669"/>
    <property type="project" value="TreeGrafter"/>
</dbReference>
<feature type="compositionally biased region" description="Polar residues" evidence="2">
    <location>
        <begin position="86"/>
        <end position="99"/>
    </location>
</feature>
<dbReference type="Proteomes" id="UP000008237">
    <property type="component" value="Unassembled WGS sequence"/>
</dbReference>
<dbReference type="InterPro" id="IPR029071">
    <property type="entry name" value="Ubiquitin-like_domsf"/>
</dbReference>
<protein>
    <recommendedName>
        <fullName evidence="1">Ubiquilin-like protein</fullName>
    </recommendedName>
</protein>
<gene>
    <name evidence="5" type="ORF">EAI_14003</name>
</gene>
<keyword evidence="6" id="KW-1185">Reference proteome</keyword>
<feature type="domain" description="UBA" evidence="3">
    <location>
        <begin position="484"/>
        <end position="528"/>
    </location>
</feature>
<dbReference type="EMBL" id="GL445323">
    <property type="protein sequence ID" value="EFN89813.1"/>
    <property type="molecule type" value="Genomic_DNA"/>
</dbReference>
<feature type="region of interest" description="Disordered" evidence="2">
    <location>
        <begin position="86"/>
        <end position="106"/>
    </location>
</feature>
<feature type="compositionally biased region" description="Low complexity" evidence="2">
    <location>
        <begin position="430"/>
        <end position="453"/>
    </location>
</feature>
<dbReference type="SUPFAM" id="SSF46934">
    <property type="entry name" value="UBA-like"/>
    <property type="match status" value="1"/>
</dbReference>
<evidence type="ECO:0000256" key="1">
    <source>
        <dbReference type="ARBA" id="ARBA00074668"/>
    </source>
</evidence>
<dbReference type="SMART" id="SM00213">
    <property type="entry name" value="UBQ"/>
    <property type="match status" value="1"/>
</dbReference>
<dbReference type="Gene3D" id="1.10.8.10">
    <property type="entry name" value="DNA helicase RuvA subunit, C-terminal domain"/>
    <property type="match status" value="1"/>
</dbReference>
<dbReference type="PROSITE" id="PS50053">
    <property type="entry name" value="UBIQUITIN_2"/>
    <property type="match status" value="1"/>
</dbReference>
<name>E2B3D5_HARSA</name>
<dbReference type="PROSITE" id="PS50030">
    <property type="entry name" value="UBA"/>
    <property type="match status" value="1"/>
</dbReference>
<evidence type="ECO:0000313" key="5">
    <source>
        <dbReference type="EMBL" id="EFN89813.1"/>
    </source>
</evidence>
<feature type="region of interest" description="Disordered" evidence="2">
    <location>
        <begin position="258"/>
        <end position="312"/>
    </location>
</feature>
<dbReference type="PhylomeDB" id="E2B3D5"/>
<organism evidence="6">
    <name type="scientific">Harpegnathos saltator</name>
    <name type="common">Jerdon's jumping ant</name>
    <dbReference type="NCBI Taxonomy" id="610380"/>
    <lineage>
        <taxon>Eukaryota</taxon>
        <taxon>Metazoa</taxon>
        <taxon>Ecdysozoa</taxon>
        <taxon>Arthropoda</taxon>
        <taxon>Hexapoda</taxon>
        <taxon>Insecta</taxon>
        <taxon>Pterygota</taxon>
        <taxon>Neoptera</taxon>
        <taxon>Endopterygota</taxon>
        <taxon>Hymenoptera</taxon>
        <taxon>Apocrita</taxon>
        <taxon>Aculeata</taxon>
        <taxon>Formicoidea</taxon>
        <taxon>Formicidae</taxon>
        <taxon>Ponerinae</taxon>
        <taxon>Ponerini</taxon>
        <taxon>Harpegnathos</taxon>
    </lineage>
</organism>
<dbReference type="FunFam" id="1.10.260.100:FF:000001">
    <property type="entry name" value="Ubiquilin 1"/>
    <property type="match status" value="1"/>
</dbReference>
<dbReference type="Pfam" id="PF00627">
    <property type="entry name" value="UBA"/>
    <property type="match status" value="1"/>
</dbReference>
<accession>E2B3D5</accession>
<evidence type="ECO:0000313" key="6">
    <source>
        <dbReference type="Proteomes" id="UP000008237"/>
    </source>
</evidence>
<dbReference type="Pfam" id="PF23195">
    <property type="entry name" value="UBQLN1"/>
    <property type="match status" value="1"/>
</dbReference>
<dbReference type="InterPro" id="IPR015496">
    <property type="entry name" value="Ubiquilin"/>
</dbReference>
<reference evidence="5 6" key="1">
    <citation type="journal article" date="2010" name="Science">
        <title>Genomic comparison of the ants Camponotus floridanus and Harpegnathos saltator.</title>
        <authorList>
            <person name="Bonasio R."/>
            <person name="Zhang G."/>
            <person name="Ye C."/>
            <person name="Mutti N.S."/>
            <person name="Fang X."/>
            <person name="Qin N."/>
            <person name="Donahue G."/>
            <person name="Yang P."/>
            <person name="Li Q."/>
            <person name="Li C."/>
            <person name="Zhang P."/>
            <person name="Huang Z."/>
            <person name="Berger S.L."/>
            <person name="Reinberg D."/>
            <person name="Wang J."/>
            <person name="Liebig J."/>
        </authorList>
    </citation>
    <scope>NUCLEOTIDE SEQUENCE [LARGE SCALE GENOMIC DNA]</scope>
    <source>
        <strain evidence="5 6">R22 G/1</strain>
    </source>
</reference>
<feature type="region of interest" description="Disordered" evidence="2">
    <location>
        <begin position="423"/>
        <end position="453"/>
    </location>
</feature>
<dbReference type="Gene3D" id="3.10.20.90">
    <property type="entry name" value="Phosphatidylinositol 3-kinase Catalytic Subunit, Chain A, domain 1"/>
    <property type="match status" value="1"/>
</dbReference>
<dbReference type="CDD" id="cd01808">
    <property type="entry name" value="Ubl_PLICs"/>
    <property type="match status" value="1"/>
</dbReference>
<dbReference type="InterPro" id="IPR015940">
    <property type="entry name" value="UBA"/>
</dbReference>
<dbReference type="STRING" id="610380.E2B3D5"/>
<dbReference type="PANTHER" id="PTHR10677">
    <property type="entry name" value="UBIQUILIN"/>
    <property type="match status" value="1"/>
</dbReference>
<dbReference type="GO" id="GO:0005829">
    <property type="term" value="C:cytosol"/>
    <property type="evidence" value="ECO:0007669"/>
    <property type="project" value="TreeGrafter"/>
</dbReference>
<dbReference type="FunCoup" id="E2B3D5">
    <property type="interactions" value="1750"/>
</dbReference>
<evidence type="ECO:0000256" key="2">
    <source>
        <dbReference type="SAM" id="MobiDB-lite"/>
    </source>
</evidence>
<dbReference type="Gene3D" id="1.10.260.100">
    <property type="match status" value="1"/>
</dbReference>
<dbReference type="KEGG" id="hst:105181422"/>
<dbReference type="InterPro" id="IPR006636">
    <property type="entry name" value="STI1_HS-bd"/>
</dbReference>
<proteinExistence type="predicted"/>
<dbReference type="InterPro" id="IPR009060">
    <property type="entry name" value="UBA-like_sf"/>
</dbReference>
<dbReference type="SUPFAM" id="SSF54236">
    <property type="entry name" value="Ubiquitin-like"/>
    <property type="match status" value="1"/>
</dbReference>
<dbReference type="PANTHER" id="PTHR10677:SF3">
    <property type="entry name" value="FI07626P-RELATED"/>
    <property type="match status" value="1"/>
</dbReference>
<evidence type="ECO:0000259" key="3">
    <source>
        <dbReference type="PROSITE" id="PS50030"/>
    </source>
</evidence>
<dbReference type="OMA" id="EVRFQTQ"/>
<dbReference type="InParanoid" id="E2B3D5"/>
<dbReference type="CDD" id="cd14399">
    <property type="entry name" value="UBA_PLICs"/>
    <property type="match status" value="1"/>
</dbReference>
<dbReference type="AlphaFoldDB" id="E2B3D5"/>
<dbReference type="FunFam" id="1.10.8.10:FF:000077">
    <property type="entry name" value="Ubiquilin like"/>
    <property type="match status" value="1"/>
</dbReference>
<dbReference type="SMART" id="SM00165">
    <property type="entry name" value="UBA"/>
    <property type="match status" value="1"/>
</dbReference>
<evidence type="ECO:0000259" key="4">
    <source>
        <dbReference type="PROSITE" id="PS50053"/>
    </source>
</evidence>
<feature type="compositionally biased region" description="Polar residues" evidence="2">
    <location>
        <begin position="288"/>
        <end position="306"/>
    </location>
</feature>
<dbReference type="SMART" id="SM00727">
    <property type="entry name" value="STI1"/>
    <property type="match status" value="4"/>
</dbReference>
<sequence length="534" mass="58897">MAERQEGGPKKITINVKTPKEKQSVEIEENATIKDFKEVVSKKFNAQADQLCLIFAGKIMKDHETLSTHNIKDGLAVHLVIKAPRSATTSNQESTSTPRPQADVNASPFGLGSLGGLMGLEYLGLGSANFIDLQQRMQRELLSNPETMRQVLDNPLVQNLMNDPENMRNLVTANPQMQELMQRNPEISHMLNNPELLRQTMELARNPSMLQELMRSHDRALSNLESIPGGYSALRRMYRDIQEPMLAAATIGRNPFSALVENSNSSNQDIQNPQQGQENRDPLPNPWNPNQSETTNNSAGQQNQSRGLLDSPGMQSLTAQMMENPQLMRNMLNAPYTRSMLEAMAADPAMANRVIAANPFLRGNPQMQEQMRAMMPAFIQQMQNPQIQSVVTNPDALAAIMQIQQGMEQLRTVAPDLVENMGLTVPPPVTTTTSNTGGTNSSTPTTTQSSDTNQQDAFSQFMARMVSAMALNQGVEVDGQPVPPPEERYRAQLEQLTAMGFLNRDANLQALIATFGDINAAVERLLSNGQVSMS</sequence>
<dbReference type="GO" id="GO:0006511">
    <property type="term" value="P:ubiquitin-dependent protein catabolic process"/>
    <property type="evidence" value="ECO:0007669"/>
    <property type="project" value="TreeGrafter"/>
</dbReference>